<name>A0A091FLX3_CUCCA</name>
<dbReference type="EMBL" id="KL447264">
    <property type="protein sequence ID" value="KFO71485.1"/>
    <property type="molecule type" value="Genomic_DNA"/>
</dbReference>
<dbReference type="InterPro" id="IPR000225">
    <property type="entry name" value="Armadillo"/>
</dbReference>
<reference evidence="1 2" key="1">
    <citation type="submission" date="2014-04" db="EMBL/GenBank/DDBJ databases">
        <title>Genome evolution of avian class.</title>
        <authorList>
            <person name="Zhang G."/>
            <person name="Li C."/>
        </authorList>
    </citation>
    <scope>NUCLEOTIDE SEQUENCE [LARGE SCALE GENOMIC DNA]</scope>
    <source>
        <strain evidence="1">BGI_N303</strain>
    </source>
</reference>
<dbReference type="AlphaFoldDB" id="A0A091FLX3"/>
<dbReference type="SMART" id="SM00185">
    <property type="entry name" value="ARM"/>
    <property type="match status" value="4"/>
</dbReference>
<dbReference type="SUPFAM" id="SSF48371">
    <property type="entry name" value="ARM repeat"/>
    <property type="match status" value="1"/>
</dbReference>
<evidence type="ECO:0000313" key="1">
    <source>
        <dbReference type="EMBL" id="KFO71485.1"/>
    </source>
</evidence>
<dbReference type="Proteomes" id="UP000053760">
    <property type="component" value="Unassembled WGS sequence"/>
</dbReference>
<accession>A0A091FLX3</accession>
<dbReference type="Gene3D" id="1.25.10.10">
    <property type="entry name" value="Leucine-rich Repeat Variant"/>
    <property type="match status" value="2"/>
</dbReference>
<feature type="non-terminal residue" evidence="1">
    <location>
        <position position="339"/>
    </location>
</feature>
<dbReference type="STRING" id="55661.A0A091FLX3"/>
<keyword evidence="2" id="KW-1185">Reference proteome</keyword>
<dbReference type="InterPro" id="IPR011989">
    <property type="entry name" value="ARM-like"/>
</dbReference>
<organism evidence="1 2">
    <name type="scientific">Cuculus canorus</name>
    <name type="common">Common cuckoo</name>
    <dbReference type="NCBI Taxonomy" id="55661"/>
    <lineage>
        <taxon>Eukaryota</taxon>
        <taxon>Metazoa</taxon>
        <taxon>Chordata</taxon>
        <taxon>Craniata</taxon>
        <taxon>Vertebrata</taxon>
        <taxon>Euteleostomi</taxon>
        <taxon>Archelosauria</taxon>
        <taxon>Archosauria</taxon>
        <taxon>Dinosauria</taxon>
        <taxon>Saurischia</taxon>
        <taxon>Theropoda</taxon>
        <taxon>Coelurosauria</taxon>
        <taxon>Aves</taxon>
        <taxon>Neognathae</taxon>
        <taxon>Neoaves</taxon>
        <taxon>Otidimorphae</taxon>
        <taxon>Cuculiformes</taxon>
        <taxon>Cuculidae</taxon>
        <taxon>Cuculus</taxon>
    </lineage>
</organism>
<dbReference type="Pfam" id="PF13646">
    <property type="entry name" value="HEAT_2"/>
    <property type="match status" value="1"/>
</dbReference>
<dbReference type="InterPro" id="IPR016024">
    <property type="entry name" value="ARM-type_fold"/>
</dbReference>
<dbReference type="PANTHER" id="PTHR15599">
    <property type="entry name" value="RTDR1"/>
    <property type="match status" value="1"/>
</dbReference>
<dbReference type="InterPro" id="IPR042856">
    <property type="entry name" value="RSP14"/>
</dbReference>
<sequence length="339" mass="36694">MAHARISANLPPDIDPTKAPVAFGQRALPKLNEELQSLELLTQQRALMSLCDLVHDPEKVYQAIAVGFLDNLKTLLQHHDCIVRQKTTEILYIMAMHNIGRQGLVQNGIIFALIELLDDPEDICRKNTHQVLEMMAKIPEGAVAILHAGLIPLLVSKLKTELDGIQELILDTLSNCVYVEASKALAAGVIPILKEKLTHSSVAIRAKAASVLLGIGIHPEAKSMVCEEVIPVLVGLLEDADPDVQASATGALMFAIIKPQGRFSALGAGAIPSLLKLVAEETSKARLSAIKALTMLAELPQGRRTLLDHTATFQQCLGDPREAVKRAARTAISVIEWKP</sequence>
<dbReference type="PANTHER" id="PTHR15599:SF1">
    <property type="entry name" value="RADIAL SPOKE HEAD 14 HOMOLOG"/>
    <property type="match status" value="1"/>
</dbReference>
<proteinExistence type="predicted"/>
<protein>
    <submittedName>
        <fullName evidence="1">Rhabdoid tumor deletion region protein 1</fullName>
    </submittedName>
</protein>
<gene>
    <name evidence="1" type="ORF">N303_08760</name>
</gene>
<evidence type="ECO:0000313" key="2">
    <source>
        <dbReference type="Proteomes" id="UP000053760"/>
    </source>
</evidence>